<evidence type="ECO:0000313" key="1">
    <source>
        <dbReference type="EMBL" id="JAD96039.1"/>
    </source>
</evidence>
<reference evidence="1" key="1">
    <citation type="submission" date="2014-09" db="EMBL/GenBank/DDBJ databases">
        <authorList>
            <person name="Magalhaes I.L.F."/>
            <person name="Oliveira U."/>
            <person name="Santos F.R."/>
            <person name="Vidigal T.H.D.A."/>
            <person name="Brescovit A.D."/>
            <person name="Santos A.J."/>
        </authorList>
    </citation>
    <scope>NUCLEOTIDE SEQUENCE</scope>
    <source>
        <tissue evidence="1">Shoot tissue taken approximately 20 cm above the soil surface</tissue>
    </source>
</reference>
<reference evidence="1" key="2">
    <citation type="journal article" date="2015" name="Data Brief">
        <title>Shoot transcriptome of the giant reed, Arundo donax.</title>
        <authorList>
            <person name="Barrero R.A."/>
            <person name="Guerrero F.D."/>
            <person name="Moolhuijzen P."/>
            <person name="Goolsby J.A."/>
            <person name="Tidwell J."/>
            <person name="Bellgard S.E."/>
            <person name="Bellgard M.I."/>
        </authorList>
    </citation>
    <scope>NUCLEOTIDE SEQUENCE</scope>
    <source>
        <tissue evidence="1">Shoot tissue taken approximately 20 cm above the soil surface</tissue>
    </source>
</reference>
<dbReference type="EMBL" id="GBRH01201856">
    <property type="protein sequence ID" value="JAD96039.1"/>
    <property type="molecule type" value="Transcribed_RNA"/>
</dbReference>
<protein>
    <submittedName>
        <fullName evidence="1">Uncharacterized protein</fullName>
    </submittedName>
</protein>
<organism evidence="1">
    <name type="scientific">Arundo donax</name>
    <name type="common">Giant reed</name>
    <name type="synonym">Donax arundinaceus</name>
    <dbReference type="NCBI Taxonomy" id="35708"/>
    <lineage>
        <taxon>Eukaryota</taxon>
        <taxon>Viridiplantae</taxon>
        <taxon>Streptophyta</taxon>
        <taxon>Embryophyta</taxon>
        <taxon>Tracheophyta</taxon>
        <taxon>Spermatophyta</taxon>
        <taxon>Magnoliopsida</taxon>
        <taxon>Liliopsida</taxon>
        <taxon>Poales</taxon>
        <taxon>Poaceae</taxon>
        <taxon>PACMAD clade</taxon>
        <taxon>Arundinoideae</taxon>
        <taxon>Arundineae</taxon>
        <taxon>Arundo</taxon>
    </lineage>
</organism>
<name>A0A0A9E5J5_ARUDO</name>
<sequence>MSLTRSRCTGRSVARTRAMRVRVPHVCNVLTTSRGATLTMGPGCKKRKLNCVTFCHVEPCGFLYC</sequence>
<proteinExistence type="predicted"/>
<dbReference type="AlphaFoldDB" id="A0A0A9E5J5"/>
<accession>A0A0A9E5J5</accession>